<reference evidence="2" key="1">
    <citation type="submission" date="2016-10" db="EMBL/GenBank/DDBJ databases">
        <authorList>
            <person name="Varghese N."/>
            <person name="Submissions S."/>
        </authorList>
    </citation>
    <scope>NUCLEOTIDE SEQUENCE [LARGE SCALE GENOMIC DNA]</scope>
    <source>
        <strain evidence="2">DSM 45237</strain>
    </source>
</reference>
<dbReference type="STRING" id="561176.SAMN04488561_5087"/>
<accession>A0A1H5PPI6</accession>
<organism evidence="1 2">
    <name type="scientific">Jiangella alba</name>
    <dbReference type="NCBI Taxonomy" id="561176"/>
    <lineage>
        <taxon>Bacteria</taxon>
        <taxon>Bacillati</taxon>
        <taxon>Actinomycetota</taxon>
        <taxon>Actinomycetes</taxon>
        <taxon>Jiangellales</taxon>
        <taxon>Jiangellaceae</taxon>
        <taxon>Jiangella</taxon>
    </lineage>
</organism>
<evidence type="ECO:0000313" key="2">
    <source>
        <dbReference type="Proteomes" id="UP000181980"/>
    </source>
</evidence>
<dbReference type="OrthoDB" id="9811812at2"/>
<keyword evidence="2" id="KW-1185">Reference proteome</keyword>
<dbReference type="AlphaFoldDB" id="A0A1H5PPI6"/>
<gene>
    <name evidence="1" type="ORF">SAMN04488561_5087</name>
</gene>
<dbReference type="RefSeq" id="WP_069109102.1">
    <property type="nucleotide sequence ID" value="NZ_FNUC01000004.1"/>
</dbReference>
<evidence type="ECO:0000313" key="1">
    <source>
        <dbReference type="EMBL" id="SEF15813.1"/>
    </source>
</evidence>
<protein>
    <submittedName>
        <fullName evidence="1">Uncharacterized protein</fullName>
    </submittedName>
</protein>
<proteinExistence type="predicted"/>
<dbReference type="Proteomes" id="UP000181980">
    <property type="component" value="Unassembled WGS sequence"/>
</dbReference>
<sequence>MCAVAATTDGVGLSLHKAALLDDPEHLLTGDGQYLRTVPGARAREHTAALAALLRQALERQNDMLPD</sequence>
<dbReference type="EMBL" id="FNUC01000004">
    <property type="protein sequence ID" value="SEF15813.1"/>
    <property type="molecule type" value="Genomic_DNA"/>
</dbReference>
<name>A0A1H5PPI6_9ACTN</name>